<organism evidence="1">
    <name type="scientific">bioreactor metagenome</name>
    <dbReference type="NCBI Taxonomy" id="1076179"/>
    <lineage>
        <taxon>unclassified sequences</taxon>
        <taxon>metagenomes</taxon>
        <taxon>ecological metagenomes</taxon>
    </lineage>
</organism>
<dbReference type="EMBL" id="VSSQ01018208">
    <property type="protein sequence ID" value="MPM61198.1"/>
    <property type="molecule type" value="Genomic_DNA"/>
</dbReference>
<comment type="caution">
    <text evidence="1">The sequence shown here is derived from an EMBL/GenBank/DDBJ whole genome shotgun (WGS) entry which is preliminary data.</text>
</comment>
<protein>
    <submittedName>
        <fullName evidence="1">Uncharacterized protein</fullName>
    </submittedName>
</protein>
<sequence length="66" mass="7251">MGEISDLDNLVSIGQESQLSIHPGSGFFWYLKRRHLFNAAFITGKGNECLVATPCITDGIQPELIT</sequence>
<accession>A0A645B820</accession>
<gene>
    <name evidence="1" type="ORF">SDC9_108054</name>
</gene>
<proteinExistence type="predicted"/>
<name>A0A645B820_9ZZZZ</name>
<reference evidence="1" key="1">
    <citation type="submission" date="2019-08" db="EMBL/GenBank/DDBJ databases">
        <authorList>
            <person name="Kucharzyk K."/>
            <person name="Murdoch R.W."/>
            <person name="Higgins S."/>
            <person name="Loffler F."/>
        </authorList>
    </citation>
    <scope>NUCLEOTIDE SEQUENCE</scope>
</reference>
<evidence type="ECO:0000313" key="1">
    <source>
        <dbReference type="EMBL" id="MPM61198.1"/>
    </source>
</evidence>
<dbReference type="AlphaFoldDB" id="A0A645B820"/>